<evidence type="ECO:0000256" key="3">
    <source>
        <dbReference type="ARBA" id="ARBA00022691"/>
    </source>
</evidence>
<proteinExistence type="inferred from homology"/>
<keyword evidence="1 6" id="KW-0489">Methyltransferase</keyword>
<dbReference type="Gene3D" id="3.40.50.150">
    <property type="entry name" value="Vaccinia Virus protein VP39"/>
    <property type="match status" value="1"/>
</dbReference>
<dbReference type="InterPro" id="IPR029063">
    <property type="entry name" value="SAM-dependent_MTases_sf"/>
</dbReference>
<protein>
    <recommendedName>
        <fullName evidence="8">Cytosine-specific methyltransferase</fullName>
        <ecNumber evidence="8">2.1.1.37</ecNumber>
    </recommendedName>
</protein>
<dbReference type="NCBIfam" id="TIGR00675">
    <property type="entry name" value="dcm"/>
    <property type="match status" value="1"/>
</dbReference>
<dbReference type="InterPro" id="IPR001525">
    <property type="entry name" value="C5_MeTfrase"/>
</dbReference>
<evidence type="ECO:0000256" key="8">
    <source>
        <dbReference type="RuleBase" id="RU000417"/>
    </source>
</evidence>
<evidence type="ECO:0000313" key="9">
    <source>
        <dbReference type="EMBL" id="CAA6816970.1"/>
    </source>
</evidence>
<dbReference type="SUPFAM" id="SSF53335">
    <property type="entry name" value="S-adenosyl-L-methionine-dependent methyltransferases"/>
    <property type="match status" value="1"/>
</dbReference>
<dbReference type="GO" id="GO:0032259">
    <property type="term" value="P:methylation"/>
    <property type="evidence" value="ECO:0007669"/>
    <property type="project" value="UniProtKB-KW"/>
</dbReference>
<sequence>MATLNSTFRQLDMTVQLNDVDKKKSKQTCKIIDIFAGMGGMHLGLEQAFKKYGIETECVMTSEIKASAIDALNHNFEHQLFYGDISKVEVKDIPNFDFLLGGFPCQAFSSAGNRDGFCDTRGTLFFEIERILKAKRPQGFILENVEGLVTHDKGKTLEVILKSLDNLGYNVDWKVLDSKDFLLPQSRKRIYIVGSLESKIDLNNIEKLGSKVFEKIQEKGLKTIDSLFTKKLLSHLPIDALYGKAIKDKRGGVNNIHSWDFGLKGEVSETQKQFLRQLFKERRKKHWAQKIGIEWMDGMPLTLEQIESFFDVEDLENLLDDLVEKGYLRFEHPKEKIKINSNGSIITRREYATEKPKGYNIVTGKLSFEFSKILDPKGLAPTLVAADVEKLGVVDGQGIRKISLREGLRLFGYPETYSLEIFEGNVSKKRKAFDLLGNTVAVPVIEEVATLLAKAYVKKVSVAS</sequence>
<evidence type="ECO:0000256" key="4">
    <source>
        <dbReference type="ARBA" id="ARBA00022747"/>
    </source>
</evidence>
<dbReference type="EMBL" id="CACVAU010000050">
    <property type="protein sequence ID" value="CAA6816970.1"/>
    <property type="molecule type" value="Genomic_DNA"/>
</dbReference>
<dbReference type="Gene3D" id="3.90.120.10">
    <property type="entry name" value="DNA Methylase, subunit A, domain 2"/>
    <property type="match status" value="1"/>
</dbReference>
<dbReference type="EC" id="2.1.1.37" evidence="8"/>
<dbReference type="InterPro" id="IPR018117">
    <property type="entry name" value="C5_DNA_meth_AS"/>
</dbReference>
<evidence type="ECO:0000256" key="5">
    <source>
        <dbReference type="ARBA" id="ARBA00047422"/>
    </source>
</evidence>
<dbReference type="GO" id="GO:0003886">
    <property type="term" value="F:DNA (cytosine-5-)-methyltransferase activity"/>
    <property type="evidence" value="ECO:0007669"/>
    <property type="project" value="UniProtKB-EC"/>
</dbReference>
<dbReference type="PANTHER" id="PTHR46098">
    <property type="entry name" value="TRNA (CYTOSINE(38)-C(5))-METHYLTRANSFERASE"/>
    <property type="match status" value="1"/>
</dbReference>
<gene>
    <name evidence="9" type="ORF">HELGO_WM4724</name>
</gene>
<evidence type="ECO:0000256" key="7">
    <source>
        <dbReference type="RuleBase" id="RU000416"/>
    </source>
</evidence>
<keyword evidence="3 6" id="KW-0949">S-adenosyl-L-methionine</keyword>
<evidence type="ECO:0000256" key="2">
    <source>
        <dbReference type="ARBA" id="ARBA00022679"/>
    </source>
</evidence>
<dbReference type="InterPro" id="IPR050750">
    <property type="entry name" value="C5-MTase"/>
</dbReference>
<keyword evidence="2 6" id="KW-0808">Transferase</keyword>
<dbReference type="PROSITE" id="PS51679">
    <property type="entry name" value="SAM_MT_C5"/>
    <property type="match status" value="1"/>
</dbReference>
<dbReference type="PANTHER" id="PTHR46098:SF1">
    <property type="entry name" value="TRNA (CYTOSINE(38)-C(5))-METHYLTRANSFERASE"/>
    <property type="match status" value="1"/>
</dbReference>
<dbReference type="GO" id="GO:0009307">
    <property type="term" value="P:DNA restriction-modification system"/>
    <property type="evidence" value="ECO:0007669"/>
    <property type="project" value="UniProtKB-KW"/>
</dbReference>
<keyword evidence="4" id="KW-0680">Restriction system</keyword>
<comment type="similarity">
    <text evidence="6 7">Belongs to the class I-like SAM-binding methyltransferase superfamily. C5-methyltransferase family.</text>
</comment>
<accession>A0A6S6TKC3</accession>
<feature type="active site" evidence="6">
    <location>
        <position position="105"/>
    </location>
</feature>
<dbReference type="Pfam" id="PF00145">
    <property type="entry name" value="DNA_methylase"/>
    <property type="match status" value="1"/>
</dbReference>
<evidence type="ECO:0000256" key="1">
    <source>
        <dbReference type="ARBA" id="ARBA00022603"/>
    </source>
</evidence>
<reference evidence="9" key="1">
    <citation type="submission" date="2020-01" db="EMBL/GenBank/DDBJ databases">
        <authorList>
            <person name="Meier V. D."/>
            <person name="Meier V D."/>
        </authorList>
    </citation>
    <scope>NUCLEOTIDE SEQUENCE</scope>
    <source>
        <strain evidence="9">HLG_WM_MAG_05</strain>
    </source>
</reference>
<dbReference type="PRINTS" id="PR00105">
    <property type="entry name" value="C5METTRFRASE"/>
</dbReference>
<organism evidence="9">
    <name type="scientific">uncultured Sulfurovum sp</name>
    <dbReference type="NCBI Taxonomy" id="269237"/>
    <lineage>
        <taxon>Bacteria</taxon>
        <taxon>Pseudomonadati</taxon>
        <taxon>Campylobacterota</taxon>
        <taxon>Epsilonproteobacteria</taxon>
        <taxon>Campylobacterales</taxon>
        <taxon>Sulfurovaceae</taxon>
        <taxon>Sulfurovum</taxon>
        <taxon>environmental samples</taxon>
    </lineage>
</organism>
<dbReference type="AlphaFoldDB" id="A0A6S6TKC3"/>
<evidence type="ECO:0000256" key="6">
    <source>
        <dbReference type="PROSITE-ProRule" id="PRU01016"/>
    </source>
</evidence>
<name>A0A6S6TKC3_9BACT</name>
<comment type="catalytic activity">
    <reaction evidence="5 8">
        <text>a 2'-deoxycytidine in DNA + S-adenosyl-L-methionine = a 5-methyl-2'-deoxycytidine in DNA + S-adenosyl-L-homocysteine + H(+)</text>
        <dbReference type="Rhea" id="RHEA:13681"/>
        <dbReference type="Rhea" id="RHEA-COMP:11369"/>
        <dbReference type="Rhea" id="RHEA-COMP:11370"/>
        <dbReference type="ChEBI" id="CHEBI:15378"/>
        <dbReference type="ChEBI" id="CHEBI:57856"/>
        <dbReference type="ChEBI" id="CHEBI:59789"/>
        <dbReference type="ChEBI" id="CHEBI:85452"/>
        <dbReference type="ChEBI" id="CHEBI:85454"/>
        <dbReference type="EC" id="2.1.1.37"/>
    </reaction>
</comment>
<dbReference type="CDD" id="cd00315">
    <property type="entry name" value="Cyt_C5_DNA_methylase"/>
    <property type="match status" value="1"/>
</dbReference>
<dbReference type="PROSITE" id="PS00094">
    <property type="entry name" value="C5_MTASE_1"/>
    <property type="match status" value="1"/>
</dbReference>